<dbReference type="RefSeq" id="XP_022833992.1">
    <property type="nucleotide sequence ID" value="XM_022978224.1"/>
</dbReference>
<reference evidence="3" key="1">
    <citation type="submission" date="2025-08" db="UniProtKB">
        <authorList>
            <consortium name="RefSeq"/>
        </authorList>
    </citation>
    <scope>IDENTIFICATION</scope>
    <source>
        <strain evidence="3">Ishihara</strain>
        <tissue evidence="3">Whole body</tissue>
    </source>
</reference>
<dbReference type="GeneID" id="111361813"/>
<protein>
    <submittedName>
        <fullName evidence="3">Uncharacterized protein LOC111361813</fullName>
    </submittedName>
</protein>
<name>A0A9J7J1V6_SPOLT</name>
<evidence type="ECO:0000313" key="2">
    <source>
        <dbReference type="Proteomes" id="UP000301870"/>
    </source>
</evidence>
<dbReference type="OrthoDB" id="7386281at2759"/>
<feature type="chain" id="PRO_5039901589" evidence="1">
    <location>
        <begin position="23"/>
        <end position="360"/>
    </location>
</feature>
<dbReference type="Proteomes" id="UP000301870">
    <property type="component" value="Unplaced"/>
</dbReference>
<evidence type="ECO:0000256" key="1">
    <source>
        <dbReference type="SAM" id="SignalP"/>
    </source>
</evidence>
<dbReference type="AlphaFoldDB" id="A0A9J7J1V6"/>
<evidence type="ECO:0000313" key="3">
    <source>
        <dbReference type="RefSeq" id="XP_022833992.1"/>
    </source>
</evidence>
<sequence length="360" mass="41003">MARLRYYFVFILYISLHQAVNAEENNLSSESLLTKYANLFKQRRYNDIVTNIRSLFKERSQSEAKDKKLDELISDATSALDSVKTKLEKLDKDDVLTLDPQPTAKENRYKRSIDNETIDEVNSASVENVTEAESDTTETTDKIETITDSIEVLNVKNDTSDQLLNVTNDVDDELTPTRRSWPIGEVVPPSKYETAPPIRYDITPLSRYDVTPPSRYEVTSKSRVADVTPHSTIDVAHHSANDVIPNPKIDVQSRIKDKLISYLEETFNDIERKISPLTHIKAALSNNNEYRIGYIIANIDTLAINLNKWKNNMVANQDSWSEETILDLFDKIKATNGVTTSLIESLKRQLPGSKELNRFT</sequence>
<accession>A0A9J7J1V6</accession>
<keyword evidence="1" id="KW-0732">Signal</keyword>
<gene>
    <name evidence="3" type="primary">LOC111361813</name>
</gene>
<organism evidence="2 3">
    <name type="scientific">Spodoptera litura</name>
    <name type="common">Asian cotton leafworm</name>
    <dbReference type="NCBI Taxonomy" id="69820"/>
    <lineage>
        <taxon>Eukaryota</taxon>
        <taxon>Metazoa</taxon>
        <taxon>Ecdysozoa</taxon>
        <taxon>Arthropoda</taxon>
        <taxon>Hexapoda</taxon>
        <taxon>Insecta</taxon>
        <taxon>Pterygota</taxon>
        <taxon>Neoptera</taxon>
        <taxon>Endopterygota</taxon>
        <taxon>Lepidoptera</taxon>
        <taxon>Glossata</taxon>
        <taxon>Ditrysia</taxon>
        <taxon>Noctuoidea</taxon>
        <taxon>Noctuidae</taxon>
        <taxon>Amphipyrinae</taxon>
        <taxon>Spodoptera</taxon>
    </lineage>
</organism>
<keyword evidence="2" id="KW-1185">Reference proteome</keyword>
<feature type="signal peptide" evidence="1">
    <location>
        <begin position="1"/>
        <end position="22"/>
    </location>
</feature>
<proteinExistence type="predicted"/>
<dbReference type="KEGG" id="sliu:111361813"/>